<organism evidence="1">
    <name type="scientific">marine sediment metagenome</name>
    <dbReference type="NCBI Taxonomy" id="412755"/>
    <lineage>
        <taxon>unclassified sequences</taxon>
        <taxon>metagenomes</taxon>
        <taxon>ecological metagenomes</taxon>
    </lineage>
</organism>
<comment type="caution">
    <text evidence="1">The sequence shown here is derived from an EMBL/GenBank/DDBJ whole genome shotgun (WGS) entry which is preliminary data.</text>
</comment>
<gene>
    <name evidence="1" type="ORF">LCGC14_0413510</name>
</gene>
<reference evidence="1" key="1">
    <citation type="journal article" date="2015" name="Nature">
        <title>Complex archaea that bridge the gap between prokaryotes and eukaryotes.</title>
        <authorList>
            <person name="Spang A."/>
            <person name="Saw J.H."/>
            <person name="Jorgensen S.L."/>
            <person name="Zaremba-Niedzwiedzka K."/>
            <person name="Martijn J."/>
            <person name="Lind A.E."/>
            <person name="van Eijk R."/>
            <person name="Schleper C."/>
            <person name="Guy L."/>
            <person name="Ettema T.J."/>
        </authorList>
    </citation>
    <scope>NUCLEOTIDE SEQUENCE</scope>
</reference>
<accession>A0A0F9SZ16</accession>
<name>A0A0F9SZ16_9ZZZZ</name>
<evidence type="ECO:0000313" key="1">
    <source>
        <dbReference type="EMBL" id="KKN72214.1"/>
    </source>
</evidence>
<proteinExistence type="predicted"/>
<protein>
    <submittedName>
        <fullName evidence="1">Uncharacterized protein</fullName>
    </submittedName>
</protein>
<dbReference type="AlphaFoldDB" id="A0A0F9SZ16"/>
<sequence>MSVPERIVICETSRTPDGVRYSVCREVRGKRTQLWTKWVPFAHRRGHNAGGTAFVEAAREQEHVAKFEGKKG</sequence>
<dbReference type="EMBL" id="LAZR01000367">
    <property type="protein sequence ID" value="KKN72214.1"/>
    <property type="molecule type" value="Genomic_DNA"/>
</dbReference>